<dbReference type="AlphaFoldDB" id="A0A1K2ISJ2"/>
<dbReference type="EMBL" id="FPKW01000009">
    <property type="protein sequence ID" value="SFZ95278.1"/>
    <property type="molecule type" value="Genomic_DNA"/>
</dbReference>
<sequence length="241" mass="26902">MFAVMTEANKTDEFSPLPRGCTCLGAVCESHLFSAHFLLNVLNHIGSELHGSSTAYRIIEDLGTSLRLIFNAVSCGGSSHGVHAFEDEMKLVRNTITIHKRMYLEDLELNISGEDCISDNLPIPLGLLQIPVENALLHGLRNKQKPPYRLDISFEKEQPENKEDEFCYMIKIEDNGVGRIPAPKNSSGSLIKSDSAKWGLKYLSSVAGHFEHIHFEITDKPNHGGTGIHWYIRQSSKNTKL</sequence>
<feature type="domain" description="Signal transduction histidine kinase internal region" evidence="1">
    <location>
        <begin position="35"/>
        <end position="103"/>
    </location>
</feature>
<dbReference type="STRING" id="1612149.SAMN05216324_10937"/>
<accession>A0A1K2ISJ2</accession>
<dbReference type="PANTHER" id="PTHR34220">
    <property type="entry name" value="SENSOR HISTIDINE KINASE YPDA"/>
    <property type="match status" value="1"/>
</dbReference>
<organism evidence="2 3">
    <name type="scientific">Chryseobacterium limigenitum</name>
    <dbReference type="NCBI Taxonomy" id="1612149"/>
    <lineage>
        <taxon>Bacteria</taxon>
        <taxon>Pseudomonadati</taxon>
        <taxon>Bacteroidota</taxon>
        <taxon>Flavobacteriia</taxon>
        <taxon>Flavobacteriales</taxon>
        <taxon>Weeksellaceae</taxon>
        <taxon>Chryseobacterium group</taxon>
        <taxon>Chryseobacterium</taxon>
    </lineage>
</organism>
<keyword evidence="3" id="KW-1185">Reference proteome</keyword>
<dbReference type="PANTHER" id="PTHR34220:SF7">
    <property type="entry name" value="SENSOR HISTIDINE KINASE YPDA"/>
    <property type="match status" value="1"/>
</dbReference>
<evidence type="ECO:0000259" key="1">
    <source>
        <dbReference type="Pfam" id="PF06580"/>
    </source>
</evidence>
<protein>
    <submittedName>
        <fullName evidence="2">Histidine kinase</fullName>
    </submittedName>
</protein>
<dbReference type="GO" id="GO:0016020">
    <property type="term" value="C:membrane"/>
    <property type="evidence" value="ECO:0007669"/>
    <property type="project" value="InterPro"/>
</dbReference>
<evidence type="ECO:0000313" key="3">
    <source>
        <dbReference type="Proteomes" id="UP000182034"/>
    </source>
</evidence>
<keyword evidence="2" id="KW-0808">Transferase</keyword>
<dbReference type="GO" id="GO:0000155">
    <property type="term" value="F:phosphorelay sensor kinase activity"/>
    <property type="evidence" value="ECO:0007669"/>
    <property type="project" value="InterPro"/>
</dbReference>
<gene>
    <name evidence="2" type="ORF">SAMN05216324_10937</name>
</gene>
<dbReference type="Proteomes" id="UP000182034">
    <property type="component" value="Unassembled WGS sequence"/>
</dbReference>
<dbReference type="OrthoDB" id="9809670at2"/>
<name>A0A1K2ISJ2_9FLAO</name>
<dbReference type="InterPro" id="IPR050640">
    <property type="entry name" value="Bact_2-comp_sensor_kinase"/>
</dbReference>
<reference evidence="3" key="1">
    <citation type="submission" date="2016-10" db="EMBL/GenBank/DDBJ databases">
        <authorList>
            <person name="Varghese N."/>
            <person name="Submissions S."/>
        </authorList>
    </citation>
    <scope>NUCLEOTIDE SEQUENCE [LARGE SCALE GENOMIC DNA]</scope>
    <source>
        <strain evidence="3">SUR2</strain>
    </source>
</reference>
<dbReference type="Pfam" id="PF06580">
    <property type="entry name" value="His_kinase"/>
    <property type="match status" value="1"/>
</dbReference>
<dbReference type="RefSeq" id="WP_139255466.1">
    <property type="nucleotide sequence ID" value="NZ_FPKW01000009.1"/>
</dbReference>
<evidence type="ECO:0000313" key="2">
    <source>
        <dbReference type="EMBL" id="SFZ95278.1"/>
    </source>
</evidence>
<dbReference type="InterPro" id="IPR010559">
    <property type="entry name" value="Sig_transdc_His_kin_internal"/>
</dbReference>
<keyword evidence="2" id="KW-0418">Kinase</keyword>
<proteinExistence type="predicted"/>